<dbReference type="Pfam" id="PF07883">
    <property type="entry name" value="Cupin_2"/>
    <property type="match status" value="2"/>
</dbReference>
<evidence type="ECO:0000259" key="1">
    <source>
        <dbReference type="Pfam" id="PF07883"/>
    </source>
</evidence>
<feature type="domain" description="Cupin type-2" evidence="1">
    <location>
        <begin position="152"/>
        <end position="214"/>
    </location>
</feature>
<keyword evidence="3" id="KW-1185">Reference proteome</keyword>
<dbReference type="PANTHER" id="PTHR37694">
    <property type="entry name" value="SLR8022 PROTEIN"/>
    <property type="match status" value="1"/>
</dbReference>
<reference evidence="2 3" key="1">
    <citation type="journal article" date="2019" name="Int. J. Syst. Evol. Microbiol.">
        <title>The Global Catalogue of Microorganisms (GCM) 10K type strain sequencing project: providing services to taxonomists for standard genome sequencing and annotation.</title>
        <authorList>
            <consortium name="The Broad Institute Genomics Platform"/>
            <consortium name="The Broad Institute Genome Sequencing Center for Infectious Disease"/>
            <person name="Wu L."/>
            <person name="Ma J."/>
        </authorList>
    </citation>
    <scope>NUCLEOTIDE SEQUENCE [LARGE SCALE GENOMIC DNA]</scope>
    <source>
        <strain evidence="2 3">JCM 14232</strain>
    </source>
</reference>
<dbReference type="Proteomes" id="UP001410648">
    <property type="component" value="Unassembled WGS sequence"/>
</dbReference>
<comment type="caution">
    <text evidence="2">The sequence shown here is derived from an EMBL/GenBank/DDBJ whole genome shotgun (WGS) entry which is preliminary data.</text>
</comment>
<dbReference type="InterPro" id="IPR011051">
    <property type="entry name" value="RmlC_Cupin_sf"/>
</dbReference>
<evidence type="ECO:0000313" key="2">
    <source>
        <dbReference type="EMBL" id="GAA0488195.1"/>
    </source>
</evidence>
<proteinExistence type="predicted"/>
<dbReference type="InterPro" id="IPR014710">
    <property type="entry name" value="RmlC-like_jellyroll"/>
</dbReference>
<sequence>MRDLPIATVFNNTELAIMMSDQIVSTAIAETNIYDITAFGLGAGESISTEIVGLEKLIYCLEGQLEITHNEQVVVLEAGSMILLDRGSYHAIKAKNKASFQQIHIYQTEENEQMINKIPHNETIQLADQIEIVPNRKSSKSLVQHQTLTLTLFALDKGQQIARHTATGDALVQILEGEALITIDQTDYTVKKGESIVMPAEIPHALEAVEAFKMLLTVVKAGE</sequence>
<accession>A0ABN1B1T3</accession>
<gene>
    <name evidence="2" type="ORF">GCM10008936_15580</name>
</gene>
<feature type="domain" description="Cupin type-2" evidence="1">
    <location>
        <begin position="56"/>
        <end position="97"/>
    </location>
</feature>
<dbReference type="Gene3D" id="2.60.120.10">
    <property type="entry name" value="Jelly Rolls"/>
    <property type="match status" value="2"/>
</dbReference>
<dbReference type="SUPFAM" id="SSF51182">
    <property type="entry name" value="RmlC-like cupins"/>
    <property type="match status" value="1"/>
</dbReference>
<dbReference type="PANTHER" id="PTHR37694:SF1">
    <property type="entry name" value="SLR8022 PROTEIN"/>
    <property type="match status" value="1"/>
</dbReference>
<dbReference type="InterPro" id="IPR013096">
    <property type="entry name" value="Cupin_2"/>
</dbReference>
<evidence type="ECO:0000313" key="3">
    <source>
        <dbReference type="Proteomes" id="UP001410648"/>
    </source>
</evidence>
<dbReference type="CDD" id="cd02230">
    <property type="entry name" value="cupin_HP0902-like"/>
    <property type="match status" value="1"/>
</dbReference>
<name>A0ABN1B1T3_9LACT</name>
<dbReference type="RefSeq" id="WP_428830623.1">
    <property type="nucleotide sequence ID" value="NZ_BAAADA010000136.1"/>
</dbReference>
<protein>
    <recommendedName>
        <fullName evidence="1">Cupin type-2 domain-containing protein</fullName>
    </recommendedName>
</protein>
<organism evidence="2 3">
    <name type="scientific">Alkalibacterium indicireducens</name>
    <dbReference type="NCBI Taxonomy" id="398758"/>
    <lineage>
        <taxon>Bacteria</taxon>
        <taxon>Bacillati</taxon>
        <taxon>Bacillota</taxon>
        <taxon>Bacilli</taxon>
        <taxon>Lactobacillales</taxon>
        <taxon>Carnobacteriaceae</taxon>
        <taxon>Alkalibacterium</taxon>
    </lineage>
</organism>
<dbReference type="EMBL" id="BAAADA010000136">
    <property type="protein sequence ID" value="GAA0488195.1"/>
    <property type="molecule type" value="Genomic_DNA"/>
</dbReference>